<dbReference type="InterPro" id="IPR027417">
    <property type="entry name" value="P-loop_NTPase"/>
</dbReference>
<dbReference type="EMBL" id="JGZR01000002">
    <property type="protein sequence ID" value="KFJ05023.1"/>
    <property type="molecule type" value="Genomic_DNA"/>
</dbReference>
<proteinExistence type="inferred from homology"/>
<evidence type="ECO:0000256" key="10">
    <source>
        <dbReference type="ARBA" id="ARBA00022989"/>
    </source>
</evidence>
<dbReference type="InterPro" id="IPR017871">
    <property type="entry name" value="ABC_transporter-like_CS"/>
</dbReference>
<reference evidence="14 15" key="1">
    <citation type="submission" date="2014-03" db="EMBL/GenBank/DDBJ databases">
        <title>Genomics of Bifidobacteria.</title>
        <authorList>
            <person name="Ventura M."/>
            <person name="Milani C."/>
            <person name="Lugli G.A."/>
        </authorList>
    </citation>
    <scope>NUCLEOTIDE SEQUENCE [LARGE SCALE GENOMIC DNA]</scope>
    <source>
        <strain evidence="14 15">LMG 11597</strain>
    </source>
</reference>
<accession>A0A087EB72</accession>
<dbReference type="GO" id="GO:0043190">
    <property type="term" value="C:ATP-binding cassette (ABC) transporter complex"/>
    <property type="evidence" value="ECO:0007669"/>
    <property type="project" value="TreeGrafter"/>
</dbReference>
<keyword evidence="9" id="KW-1278">Translocase</keyword>
<keyword evidence="5" id="KW-1003">Cell membrane</keyword>
<keyword evidence="10 12" id="KW-1133">Transmembrane helix</keyword>
<feature type="transmembrane region" description="Helical" evidence="12">
    <location>
        <begin position="577"/>
        <end position="607"/>
    </location>
</feature>
<evidence type="ECO:0000256" key="1">
    <source>
        <dbReference type="ARBA" id="ARBA00004141"/>
    </source>
</evidence>
<dbReference type="eggNOG" id="COG1129">
    <property type="taxonomic scope" value="Bacteria"/>
</dbReference>
<evidence type="ECO:0000256" key="12">
    <source>
        <dbReference type="SAM" id="Phobius"/>
    </source>
</evidence>
<keyword evidence="6 12" id="KW-0812">Transmembrane</keyword>
<evidence type="ECO:0000256" key="4">
    <source>
        <dbReference type="ARBA" id="ARBA00022448"/>
    </source>
</evidence>
<evidence type="ECO:0000313" key="15">
    <source>
        <dbReference type="Proteomes" id="UP000029055"/>
    </source>
</evidence>
<dbReference type="InterPro" id="IPR015856">
    <property type="entry name" value="ABC_transpr_CbiO/EcfA_su"/>
</dbReference>
<dbReference type="CDD" id="cd03225">
    <property type="entry name" value="ABC_cobalt_CbiO_domain1"/>
    <property type="match status" value="2"/>
</dbReference>
<feature type="transmembrane region" description="Helical" evidence="12">
    <location>
        <begin position="794"/>
        <end position="812"/>
    </location>
</feature>
<keyword evidence="8 14" id="KW-0067">ATP-binding</keyword>
<dbReference type="InterPro" id="IPR050095">
    <property type="entry name" value="ECF_ABC_transporter_ATP-bd"/>
</dbReference>
<evidence type="ECO:0000256" key="3">
    <source>
        <dbReference type="ARBA" id="ARBA00005417"/>
    </source>
</evidence>
<evidence type="ECO:0000256" key="9">
    <source>
        <dbReference type="ARBA" id="ARBA00022967"/>
    </source>
</evidence>
<dbReference type="GO" id="GO:0005524">
    <property type="term" value="F:ATP binding"/>
    <property type="evidence" value="ECO:0007669"/>
    <property type="project" value="UniProtKB-KW"/>
</dbReference>
<dbReference type="CDD" id="cd16914">
    <property type="entry name" value="EcfT"/>
    <property type="match status" value="1"/>
</dbReference>
<dbReference type="PROSITE" id="PS00211">
    <property type="entry name" value="ABC_TRANSPORTER_1"/>
    <property type="match status" value="2"/>
</dbReference>
<evidence type="ECO:0000256" key="6">
    <source>
        <dbReference type="ARBA" id="ARBA00022692"/>
    </source>
</evidence>
<evidence type="ECO:0000256" key="11">
    <source>
        <dbReference type="ARBA" id="ARBA00023136"/>
    </source>
</evidence>
<comment type="caution">
    <text evidence="14">The sequence shown here is derived from an EMBL/GenBank/DDBJ whole genome shotgun (WGS) entry which is preliminary data.</text>
</comment>
<dbReference type="FunFam" id="3.40.50.300:FF:000224">
    <property type="entry name" value="Energy-coupling factor transporter ATP-binding protein EcfA"/>
    <property type="match status" value="1"/>
</dbReference>
<evidence type="ECO:0000256" key="5">
    <source>
        <dbReference type="ARBA" id="ARBA00022475"/>
    </source>
</evidence>
<dbReference type="SMART" id="SM00382">
    <property type="entry name" value="AAA"/>
    <property type="match status" value="2"/>
</dbReference>
<dbReference type="Gene3D" id="3.40.50.300">
    <property type="entry name" value="P-loop containing nucleotide triphosphate hydrolases"/>
    <property type="match status" value="2"/>
</dbReference>
<dbReference type="GO" id="GO:0042626">
    <property type="term" value="F:ATPase-coupled transmembrane transporter activity"/>
    <property type="evidence" value="ECO:0007669"/>
    <property type="project" value="TreeGrafter"/>
</dbReference>
<dbReference type="eggNOG" id="COG0619">
    <property type="taxonomic scope" value="Bacteria"/>
</dbReference>
<evidence type="ECO:0000256" key="7">
    <source>
        <dbReference type="ARBA" id="ARBA00022741"/>
    </source>
</evidence>
<gene>
    <name evidence="14" type="ORF">BISU_1552</name>
</gene>
<keyword evidence="4" id="KW-0813">Transport</keyword>
<dbReference type="Pfam" id="PF02361">
    <property type="entry name" value="CbiQ"/>
    <property type="match status" value="1"/>
</dbReference>
<dbReference type="STRING" id="77635.BISU_1552"/>
<keyword evidence="11 12" id="KW-0472">Membrane</keyword>
<dbReference type="SUPFAM" id="SSF52540">
    <property type="entry name" value="P-loop containing nucleoside triphosphate hydrolases"/>
    <property type="match status" value="2"/>
</dbReference>
<dbReference type="PANTHER" id="PTHR43553">
    <property type="entry name" value="HEAVY METAL TRANSPORTER"/>
    <property type="match status" value="1"/>
</dbReference>
<evidence type="ECO:0000256" key="2">
    <source>
        <dbReference type="ARBA" id="ARBA00004236"/>
    </source>
</evidence>
<keyword evidence="15" id="KW-1185">Reference proteome</keyword>
<evidence type="ECO:0000259" key="13">
    <source>
        <dbReference type="PROSITE" id="PS50893"/>
    </source>
</evidence>
<protein>
    <submittedName>
        <fullName evidence="14">Putative ABC transporter ATP-binding protein</fullName>
        <ecNumber evidence="14">3.6.3.17</ecNumber>
    </submittedName>
</protein>
<dbReference type="AlphaFoldDB" id="A0A087EB72"/>
<dbReference type="InterPro" id="IPR003439">
    <property type="entry name" value="ABC_transporter-like_ATP-bd"/>
</dbReference>
<organism evidence="14 15">
    <name type="scientific">Bifidobacterium subtile</name>
    <dbReference type="NCBI Taxonomy" id="77635"/>
    <lineage>
        <taxon>Bacteria</taxon>
        <taxon>Bacillati</taxon>
        <taxon>Actinomycetota</taxon>
        <taxon>Actinomycetes</taxon>
        <taxon>Bifidobacteriales</taxon>
        <taxon>Bifidobacteriaceae</taxon>
        <taxon>Bifidobacterium</taxon>
    </lineage>
</organism>
<dbReference type="InterPro" id="IPR003593">
    <property type="entry name" value="AAA+_ATPase"/>
</dbReference>
<dbReference type="EC" id="3.6.3.17" evidence="14"/>
<keyword evidence="7" id="KW-0547">Nucleotide-binding</keyword>
<evidence type="ECO:0000256" key="8">
    <source>
        <dbReference type="ARBA" id="ARBA00022840"/>
    </source>
</evidence>
<dbReference type="Proteomes" id="UP000029055">
    <property type="component" value="Unassembled WGS sequence"/>
</dbReference>
<evidence type="ECO:0000313" key="14">
    <source>
        <dbReference type="EMBL" id="KFJ05023.1"/>
    </source>
</evidence>
<feature type="transmembrane region" description="Helical" evidence="12">
    <location>
        <begin position="614"/>
        <end position="635"/>
    </location>
</feature>
<comment type="subcellular location">
    <subcellularLocation>
        <location evidence="2">Cell membrane</location>
    </subcellularLocation>
    <subcellularLocation>
        <location evidence="1">Membrane</location>
        <topology evidence="1">Multi-pass membrane protein</topology>
    </subcellularLocation>
</comment>
<feature type="transmembrane region" description="Helical" evidence="12">
    <location>
        <begin position="655"/>
        <end position="676"/>
    </location>
</feature>
<feature type="domain" description="ABC transporter" evidence="13">
    <location>
        <begin position="330"/>
        <end position="567"/>
    </location>
</feature>
<dbReference type="Pfam" id="PF00005">
    <property type="entry name" value="ABC_tran"/>
    <property type="match status" value="2"/>
</dbReference>
<dbReference type="PROSITE" id="PS50893">
    <property type="entry name" value="ABC_TRANSPORTER_2"/>
    <property type="match status" value="2"/>
</dbReference>
<dbReference type="NCBIfam" id="NF010167">
    <property type="entry name" value="PRK13648.1"/>
    <property type="match status" value="2"/>
</dbReference>
<dbReference type="PANTHER" id="PTHR43553:SF24">
    <property type="entry name" value="ENERGY-COUPLING FACTOR TRANSPORTER ATP-BINDING PROTEIN ECFA1"/>
    <property type="match status" value="1"/>
</dbReference>
<keyword evidence="14" id="KW-0378">Hydrolase</keyword>
<comment type="similarity">
    <text evidence="3">Belongs to the ABC transporter superfamily.</text>
</comment>
<dbReference type="InterPro" id="IPR003339">
    <property type="entry name" value="ABC/ECF_trnsptr_transmembrane"/>
</dbReference>
<feature type="domain" description="ABC transporter" evidence="13">
    <location>
        <begin position="55"/>
        <end position="294"/>
    </location>
</feature>
<dbReference type="GO" id="GO:0016887">
    <property type="term" value="F:ATP hydrolysis activity"/>
    <property type="evidence" value="ECO:0007669"/>
    <property type="project" value="InterPro"/>
</dbReference>
<sequence length="813" mass="86255">MTNVITQSRPSALAAAMPCTESFGHASSLAGAGMPTGIAAPADPAPSPGQALQAVELHGVRFSYDRGATWALDGVDLSIRPGERICLVGPNGSGKSTLSRVIAGLVAPDNGSVQLLGHEVFDGARPDPQAYRQARHGIGAVFQNPEDQIVTTVVEDDVAFGPENLGLERPCIARRLAAALRAVDMAAYRHGDPAHMSGGQQQRIAIAGTLAMAPSMIVLDEPTAMLDAQAQDEVMAILDELQARGTTIVHVTHRGSETTRADRIIRMEHGRIASDATVAGAGIHAFDADAGPGLDADFDTAFAAGSSDPLNAEWHAMTADWRAHTTRPAIEVSHVSMRYPNAEEPTLHELSLTIEPGETVAIMGRNGSGKTTLARLLAALEKPTTGTIRIAGIDPATRSRRARKELRRQVGLVMQRPERQLFADTVAQDIAYGPSNQNLASDEVAGRVDDAMAMLHISHLAQRSPASLSGGQQRLVAIAGVIACRPGILIMDEPTASLDAAAVARIHELVRVLHGRGVTIVMITHSLAEARALAGRIITLPENEATPLSVVEEGEQGEPRPASFVAGLDPRVKMVSFLALMFTAFMIHTPAQLALSAALVTGIVAAARISPLRLLASIHMFLALFVMMGLLNVFFVRTGTPLFTLASVPVTTDGLTVAMLYMCRFALVVILGAVLLETTTPTALTDGFGSLLSPLRRVMHTQELALVMSLALRFLPTLGRETRAIIDAQSARGGSIETGAPARRIKALSAIIVPVFAGTLRHADNLGLALDARCYEEGVRRTHWRLMRVRSRDIAFGTLAAVYIAALVVLGLL</sequence>
<name>A0A087EB72_9BIFI</name>